<dbReference type="InterPro" id="IPR023213">
    <property type="entry name" value="CAT-like_dom_sf"/>
</dbReference>
<dbReference type="GeneID" id="63859528"/>
<dbReference type="InterPro" id="IPR000873">
    <property type="entry name" value="AMP-dep_synth/lig_dom"/>
</dbReference>
<feature type="domain" description="Carrier" evidence="10">
    <location>
        <begin position="3630"/>
        <end position="3706"/>
    </location>
</feature>
<accession>A0A8G1W0D6</accession>
<sequence length="4756" mass="520654">MATALPQDEGHNASLTPTSATHNALDSAMTLVSIPTTKLPALDTVDQYTVDDFSQSSVVLSPRIELACDTNLQAVASDLVQGYARFVSSFTGLEEIAFLVARHATTISGPEKERGVVCASVLREADGQHCTIKEVDEQHHNADEVHFCLALGFCEETENGEQHPLFKGTASNLTLYVGPSTTATSIQICFSYPDRLIPVVAVDPMLRTIAAHLADSSSSLAFEASLPELSVMNFPPSMIPPSRRHDWNDLTDSTIPQQHLLHAAFEGWARTKPDAIALDFVHSLPSAICSAKHSILTYSDLDQAATNLAVHIRGLLAARDAADCGRIIPVYMTTSPELYISYLGILKAGFAFSPIPQDAPVDRIREILQDIDCPIILGNIPEPSWGPWSTDERGEDERMPVWVNVKDVSRWEELINRAQPLQAESVLEKVDIQDDQIAYLLFTSGSTGKPKGVQVSHLAVACSIESHATAIPLPGDFEGDFRWFQFASPTFDPSLMEIFVTLSTGATLCSADRSLTLTDLEATINEARATIMMATPSLAALLRPSRLNTLQSLWTMGEKLNRTVIANFSTTSLDEPHRMLVNAYGPTEAAINCTYLAPVGRSVRGSIIGKALPTCAMFVLDPNNHEPRPVAAGLAGELAIGGPQVSKGYLNRPKETAKAFVNSAKFGYLYRTGDMARIVWDESGSPVIEFLGRITSDQVKISGRRLELGEIESVLSTIPGVTEAVAVVLKRDFDVQGSEQIVACLVVNNSDASAVEKQTIANEAHSKAQQYLSNYMCPSTYAFFPSLPRSSSGKVDRKAISAQLREPGKSGVQLYTPEKTVLDTTNGVHHQWEIPEDENLLSVQQLVIELIAQTTDEDVAAVTPEAGLYSLGIDSLGAMRLLQRLRDHAIDGLSVGDVLQSPTPEALVSLVFQRRQMAEKADTDEIHDPLHQKLQEFSQRNALVCAERLDLMQSQVARVLPTTATQSGMLTSFLRSSSDKTSAARSYIYHTVLRLEPDVDLPKIQRAWDTVLASYDSFRTVFCWVDDDMAPFAQCILAPEAVPHADWAVHQVTETVSNEAALQTALRDAEEAIDLSKPPFRLSLVSSHTESQIVLSMFHGIFDGGSLQLLLEDITSIYYGKPGKQRTSIEHVVKHHFQSDQAATSDFWNRHLAQHSPVPFPSLTSYRPSTVKTTGCAEITANIRHDTLKKRSKVIGSSPLSVLQAAWGSILLAYSGTPDRDVVMGSVISGRLDVVSETCIGPTFTTVPIRLTLENSQTNSADTCTNRAITQCLTKLNAGALSHLQPGLGSLVTAEGRLPYDTLIAYQDFSAGSNASGIWSSIHHPPMANDFTVMIEIWPCSDSSLTFRASFDESKLDLSSAKMMLGQMSDIVEFILNEPEGRFLDGPMKTNCNSKSCFNPQSRIIEEAEKGSLLQSQFEDHAQSHPEDPALIFKHNLDDENDVRNITWSYGKLNDIAQRLAVHLTRISGELNNRPIPICIEKSPAMYVAILGILKAGGAWCPIDTMSPAQRRHDLIARTSSGILLVSDLDGPQPDGSIPAGLQIIDVNRFVDETSAETNGANSTIVGSPANSNDMAYLIWTSGTTGAPKGVPIKHSSAVSSMRTLQKDIPTDVPEGVRCLQFSSYTFDVSIQDIFYTWGVGGVLISATRDIMLGSFSRLANVTKATHAHLTPAFSAGVPRKSCETLQVITMIGEKLTQSVADDWGTNMRAFNTYGPAEVTVVSTIREFGNEHKNVKSANIGWPMETVSVFVTKGQRLVMKNAIGELALGGPQLSPGYLNQDDVTKAKYVWNEEAQQIVYYTGDLVRMLADGSLEYINRVDDLVKLGGIRVELSEISFSLRGCHELVESIETLVLSRPDRPNSVVVAFLSAPKAAAMEEQNQTVLSGQSAVEIARAASEQALRVLPDHMIPSVFLVVSHIPKTPSAKTDRRALQAAYASVDIDGWESETSLANGSLGTVDDSVDASVAAHIVETISSLAGISTSLVSKSSRLGSLGIDSIRAIRVASRLKEAGHQISVVDVLNCVTVQDLMLLVSDASQGTPAEFSESFDVSDFNETWHSAAANHIGESFKILKASPLQESLLIETMGTYSMYWSNHFFLLDDMVDLPRLKQAWLATCQRTEALRTGFIPVAEIGKSGSNTADYRDSSILQIVYQLPDLNWKVLQCPESDMAELRDKRLHDIMSTHQKAYFRHPPWAVTIFDTGAERIMMFTVHHSIHDEPSLGLMLDDVRCAYTYKPPLRVQLIDAFALILPTDKRIKKTSQFWESQLKNFSDQDAPVWPDLTGKRMQPGEVPVYELISEGLPLTEPSAKLQATAVELGLSSIASIIRAAWCYVSLSYLGVPAAVFAETLSDRVLHPDLENSIGPLISVVPVPFHPNGSVREILVNQHQVSVQSWKYRHIHAREVRKLLNRQRGEALYPAVFNFHIATDDSIEHIEPSIWHELDDEVGLHVEHPMAFNVFQRSNGTIHIEASSASRIMSRAQLSVFVRQVDGLVSSMLSSIDESFGSLVNNLSKSLRSISDLPVSEEVANSVQLSPTHWLEVHAARNPELVAVEVASSIAESGIEKETMTYGTLNAEANRVAAYIASLGHKNRMIAICSERDLISYPIIIGIFKSGNTYLPIDDGLPADRKAFLIEDGNCPLIFTEKPFAASFGNVPKTCQITCFDDPQFSESLTGMPTEDKDYMSEPDDLAYLLYTSGSTGKPKGVMVTRSNLSSFIESFSEFTCRRAPVTLELAGKGRYLAQASRAFDPHLLEMFFPWRHGMATVTAPRAMILNDLGLTISKWEITHASLVPSLVDQSDIVPAQCPSLKYMTVGGEKISQKVLDTWASAPGFALVNAYGPTEATIGCTFAPVGKETNLRNIGPPLNACVSHVLMPGTLTYALRGQTGELCFTGDLVAKGYLNRPDATGFVTGPNGEKMYRTGDIGRLMPDDSVEYLGRGDDQTKIRGQRLELGEVSEVIRSSCSLDISVVTTVAKHPGLSRQQLISFIARSNARKSGQDANVAFLFSEFATLGKELQDVCKRKLPNYMVPELILPITYIPLAPLSGKANIKELAALFSGLPLTTVLQGNNASSKDGTIGNRPLSADEQAVVKELCEIVAADPTSIGPMTNIFEIGLDSLSAIGLSIKLRGIGYQATVALVMSNPFVEQLARLPRRSSSATETAISTVRRRFAQVESEYREHPVADIDPARVAAVRPCLPLQEGLVARSMNVEGRHLYVNHIILKLEQSVDLDMLKTAWQTVADDNEILRTAFAPFDKQIVQVILAADAHQMCWMEEEYDNLDECMKRHQDNHDQISREIVSNMTRSPPVRFSVAKSSGINEPLALFIDIHHALYDGESFFMLMEDVAARYAGDEVAQRGSPSEFIEHVYTQNLDKTREHWVSFLAGYRPTAFRRDTDAMEDSASRSRKLHNSLSELERCSAALHTTVPSLLQAVFALLLADTVGAPDVTYGLVLSGRAVSVPGASSVLLPCITTVPGRLNVTELETVDDVIEHVQKSTIRSLEFQHTPLRHIQRWIEADAPLFDCLFSYIRTTPSPKHCLWQELDSHMPAEYPLAVEVEANHATDMIQLHCNFSSSFGSSYDAEVFLEKMEAVISSVVSGEGLSLANFNLSRPSTPGTQSPIVTWDNSNWSSIETQLLEHTADFCGLAIGDITKGASFLSLGIDSVTAIQFSRRLRDVGLSVSSSDVMRYPCIGALAKYIDDVTSNGVPDQDTENVEGDKIDVAVYGQYARHLGKEDSITAMFETTPLQSGMLTQTLATDGQVYVYPHPVRLADSVDITCLKGALVQVIERNDILRTSFHQIEELGTSWIGAVHSKPPLEWTEITLPSDANVLSEIAAMYSFREESSFETPPLKNFLVSQPEGRVLVIVLHHALYDGASIPFFFEDLAIIYNGDSAPERPNFSETVKHILKGQDESSKFWTQRLQGYEISELPLLPTSESADCVYTSERLLDADLSTVIEACKAMEVTVQSVCLFAYAKLLAHLMGKRDVVFGQVLAGRSLSVAEAEKTLGPLFNTVAQRVSFEPRFLSNKAMALRLQQMTTDAQMHQNAPLRTVQNSLRRSNALTSASLFDTLFVFQKSADFTGSVISEQTIWTPYEVDDYTAQAEYKLNIEVDHASHGLVVNAACSGKHFSHNALDKLLDEYAAIISDIVEHPTRCATIVPEGLGDLPMKLSRDESRDDEVEDSAKPVHEDIVRSILATVAGVTVDNIEPDTSIFSIGLDSLSAIRTASLCRAKGLRTGVADILQGNTLRGISQRIQPVSEDRTQSRGSLIENYEQVEEGVLQRLSLEKSSVEAILPCLGGQYYHLASWLKSGRKLFEPAWPYFCSERVDAARLEEAWFQLQQRHPILRTCFAATSATNAVQVVLKQAMRDTSKFKVIEYPCPITEAAKVQAREEALLPSSLSTPPVRLRLLKASDRDGILVLINHAAYDAWTMPMFVTELAQLYRGQELDSNPDFPAFVDFSLGSLRELDEKRYWSSAVGSATPTLIKKSHSSGGEVPEQLFVGAWEKIKGLSKLESSCRAAGISLQTVVLLAVSRSIARLTGVSSPTMGLYQTGRSASFENIDRLSGPCLNVNPFRVPEVAPGEDASPADALAEQARAIQSALAERVSYEQSSLRDVLSWSSTQQTGGHLFNTWVNLLWMQNAVPSANDTAPDADVDESGELFLPLQIGVPTDFIPSEPLPETATSVAALDTSFLPDENVYIDIGPDSKTDSIGFGVRVEGAILDEEEVHSLLTEITGEIEGVVSALGAA</sequence>
<dbReference type="GO" id="GO:0016874">
    <property type="term" value="F:ligase activity"/>
    <property type="evidence" value="ECO:0007669"/>
    <property type="project" value="UniProtKB-KW"/>
</dbReference>
<dbReference type="FunFam" id="3.30.559.30:FF:000015">
    <property type="entry name" value="Nonribosomal siderophore peptide synthase SidC"/>
    <property type="match status" value="1"/>
</dbReference>
<feature type="domain" description="Carrier" evidence="10">
    <location>
        <begin position="4191"/>
        <end position="4264"/>
    </location>
</feature>
<dbReference type="RefSeq" id="XP_040802493.1">
    <property type="nucleotide sequence ID" value="XM_040942195.1"/>
</dbReference>
<dbReference type="PROSITE" id="PS00012">
    <property type="entry name" value="PHOSPHOPANTETHEINE"/>
    <property type="match status" value="2"/>
</dbReference>
<dbReference type="SMART" id="SM01294">
    <property type="entry name" value="PKS_PP_betabranch"/>
    <property type="match status" value="1"/>
</dbReference>
<dbReference type="SUPFAM" id="SSF47336">
    <property type="entry name" value="ACP-like"/>
    <property type="match status" value="5"/>
</dbReference>
<dbReference type="FunFam" id="3.30.559.30:FF:000014">
    <property type="entry name" value="Nonribosomal siderophore peptide synthase SidC"/>
    <property type="match status" value="1"/>
</dbReference>
<dbReference type="SUPFAM" id="SSF52777">
    <property type="entry name" value="CoA-dependent acyltransferases"/>
    <property type="match status" value="10"/>
</dbReference>
<evidence type="ECO:0000256" key="5">
    <source>
        <dbReference type="ARBA" id="ARBA00022737"/>
    </source>
</evidence>
<dbReference type="InterPro" id="IPR020806">
    <property type="entry name" value="PKS_PP-bd"/>
</dbReference>
<dbReference type="GO" id="GO:0031177">
    <property type="term" value="F:phosphopantetheine binding"/>
    <property type="evidence" value="ECO:0007669"/>
    <property type="project" value="InterPro"/>
</dbReference>
<comment type="similarity">
    <text evidence="7">Belongs to the NRP synthetase family.</text>
</comment>
<keyword evidence="4" id="KW-0436">Ligase</keyword>
<evidence type="ECO:0000256" key="8">
    <source>
        <dbReference type="ARBA" id="ARBA00067294"/>
    </source>
</evidence>
<dbReference type="Pfam" id="PF00668">
    <property type="entry name" value="Condensation"/>
    <property type="match status" value="5"/>
</dbReference>
<dbReference type="OrthoDB" id="416786at2759"/>
<dbReference type="FunFam" id="3.30.300.30:FF:000033">
    <property type="entry name" value="Nonribosomal siderophore peptide synthase SidC"/>
    <property type="match status" value="1"/>
</dbReference>
<dbReference type="Gene3D" id="3.30.300.30">
    <property type="match status" value="3"/>
</dbReference>
<dbReference type="FunFam" id="3.30.559.10:FF:000055">
    <property type="entry name" value="Nonribosomal peptide synthetase sidC"/>
    <property type="match status" value="1"/>
</dbReference>
<dbReference type="Gene3D" id="3.40.50.12780">
    <property type="entry name" value="N-terminal domain of ligase-like"/>
    <property type="match status" value="3"/>
</dbReference>
<dbReference type="PROSITE" id="PS50075">
    <property type="entry name" value="CARRIER"/>
    <property type="match status" value="5"/>
</dbReference>
<dbReference type="InterPro" id="IPR006162">
    <property type="entry name" value="Ppantetheine_attach_site"/>
</dbReference>
<dbReference type="PROSITE" id="PS00455">
    <property type="entry name" value="AMP_BINDING"/>
    <property type="match status" value="3"/>
</dbReference>
<evidence type="ECO:0000256" key="3">
    <source>
        <dbReference type="ARBA" id="ARBA00022553"/>
    </source>
</evidence>
<dbReference type="PANTHER" id="PTHR45527">
    <property type="entry name" value="NONRIBOSOMAL PEPTIDE SYNTHETASE"/>
    <property type="match status" value="1"/>
</dbReference>
<keyword evidence="6" id="KW-0843">Virulence</keyword>
<dbReference type="Gene3D" id="3.30.559.10">
    <property type="entry name" value="Chloramphenicol acetyltransferase-like domain"/>
    <property type="match status" value="5"/>
</dbReference>
<evidence type="ECO:0000256" key="6">
    <source>
        <dbReference type="ARBA" id="ARBA00023026"/>
    </source>
</evidence>
<dbReference type="FunFam" id="3.30.559.10:FF:000038">
    <property type="entry name" value="Nonribosomal siderophore peptide synthase SidC"/>
    <property type="match status" value="1"/>
</dbReference>
<evidence type="ECO:0000256" key="9">
    <source>
        <dbReference type="ARBA" id="ARBA00078302"/>
    </source>
</evidence>
<dbReference type="Gene3D" id="3.30.559.30">
    <property type="entry name" value="Nonribosomal peptide synthetase, condensation domain"/>
    <property type="match status" value="5"/>
</dbReference>
<evidence type="ECO:0000313" key="11">
    <source>
        <dbReference type="EMBL" id="RAK78483.1"/>
    </source>
</evidence>
<dbReference type="GO" id="GO:0005737">
    <property type="term" value="C:cytoplasm"/>
    <property type="evidence" value="ECO:0007669"/>
    <property type="project" value="TreeGrafter"/>
</dbReference>
<dbReference type="InterPro" id="IPR001242">
    <property type="entry name" value="Condensation_dom"/>
</dbReference>
<dbReference type="PANTHER" id="PTHR45527:SF2">
    <property type="entry name" value="FERRICROCIN SYNTHETASE (NONRIBOSOMAL PEPTIDE SIDEROPHORE SYNTHASE ) (EUROFUNG)"/>
    <property type="match status" value="1"/>
</dbReference>
<evidence type="ECO:0000313" key="12">
    <source>
        <dbReference type="Proteomes" id="UP000249789"/>
    </source>
</evidence>
<dbReference type="Gene3D" id="1.10.1200.10">
    <property type="entry name" value="ACP-like"/>
    <property type="match status" value="5"/>
</dbReference>
<dbReference type="FunFam" id="3.30.300.30:FF:000015">
    <property type="entry name" value="Nonribosomal peptide synthase SidD"/>
    <property type="match status" value="2"/>
</dbReference>
<dbReference type="FunFam" id="3.40.50.12780:FF:000024">
    <property type="entry name" value="Nonribosomal siderophore peptide synthase SidC"/>
    <property type="match status" value="2"/>
</dbReference>
<evidence type="ECO:0000256" key="2">
    <source>
        <dbReference type="ARBA" id="ARBA00022450"/>
    </source>
</evidence>
<dbReference type="Pfam" id="PF00501">
    <property type="entry name" value="AMP-binding"/>
    <property type="match status" value="3"/>
</dbReference>
<dbReference type="NCBIfam" id="NF003417">
    <property type="entry name" value="PRK04813.1"/>
    <property type="match status" value="3"/>
</dbReference>
<gene>
    <name evidence="11" type="ORF">BO72DRAFT_402040</name>
</gene>
<keyword evidence="5" id="KW-0677">Repeat</keyword>
<comment type="pathway">
    <text evidence="1">Siderophore biosynthesis.</text>
</comment>
<dbReference type="InterPro" id="IPR020845">
    <property type="entry name" value="AMP-binding_CS"/>
</dbReference>
<dbReference type="InterPro" id="IPR042099">
    <property type="entry name" value="ANL_N_sf"/>
</dbReference>
<dbReference type="GO" id="GO:0010106">
    <property type="term" value="P:cellular response to iron ion starvation"/>
    <property type="evidence" value="ECO:0007669"/>
    <property type="project" value="UniProtKB-ARBA"/>
</dbReference>
<dbReference type="Pfam" id="PF00550">
    <property type="entry name" value="PP-binding"/>
    <property type="match status" value="5"/>
</dbReference>
<dbReference type="Proteomes" id="UP000249789">
    <property type="component" value="Unassembled WGS sequence"/>
</dbReference>
<dbReference type="CDD" id="cd05918">
    <property type="entry name" value="A_NRPS_SidN3_like"/>
    <property type="match status" value="3"/>
</dbReference>
<dbReference type="EMBL" id="KZ824637">
    <property type="protein sequence ID" value="RAK78483.1"/>
    <property type="molecule type" value="Genomic_DNA"/>
</dbReference>
<evidence type="ECO:0000256" key="7">
    <source>
        <dbReference type="ARBA" id="ARBA00029454"/>
    </source>
</evidence>
<dbReference type="InterPro" id="IPR045851">
    <property type="entry name" value="AMP-bd_C_sf"/>
</dbReference>
<dbReference type="SMART" id="SM00823">
    <property type="entry name" value="PKS_PP"/>
    <property type="match status" value="5"/>
</dbReference>
<keyword evidence="2" id="KW-0596">Phosphopantetheine</keyword>
<dbReference type="VEuPathDB" id="FungiDB:BO72DRAFT_402040"/>
<dbReference type="InterPro" id="IPR025110">
    <property type="entry name" value="AMP-bd_C"/>
</dbReference>
<dbReference type="InterPro" id="IPR036736">
    <property type="entry name" value="ACP-like_sf"/>
</dbReference>
<reference evidence="11 12" key="1">
    <citation type="submission" date="2018-02" db="EMBL/GenBank/DDBJ databases">
        <title>The genomes of Aspergillus section Nigri reveals drivers in fungal speciation.</title>
        <authorList>
            <consortium name="DOE Joint Genome Institute"/>
            <person name="Vesth T.C."/>
            <person name="Nybo J."/>
            <person name="Theobald S."/>
            <person name="Brandl J."/>
            <person name="Frisvad J.C."/>
            <person name="Nielsen K.F."/>
            <person name="Lyhne E.K."/>
            <person name="Kogle M.E."/>
            <person name="Kuo A."/>
            <person name="Riley R."/>
            <person name="Clum A."/>
            <person name="Nolan M."/>
            <person name="Lipzen A."/>
            <person name="Salamov A."/>
            <person name="Henrissat B."/>
            <person name="Wiebenga A."/>
            <person name="De vries R.P."/>
            <person name="Grigoriev I.V."/>
            <person name="Mortensen U.H."/>
            <person name="Andersen M.R."/>
            <person name="Baker S.E."/>
        </authorList>
    </citation>
    <scope>NUCLEOTIDE SEQUENCE [LARGE SCALE GENOMIC DNA]</scope>
    <source>
        <strain evidence="11 12">CBS 313.89</strain>
    </source>
</reference>
<feature type="domain" description="Carrier" evidence="10">
    <location>
        <begin position="1961"/>
        <end position="2037"/>
    </location>
</feature>
<evidence type="ECO:0000256" key="1">
    <source>
        <dbReference type="ARBA" id="ARBA00004924"/>
    </source>
</evidence>
<dbReference type="Pfam" id="PF13193">
    <property type="entry name" value="AMP-binding_C"/>
    <property type="match status" value="1"/>
</dbReference>
<feature type="domain" description="Carrier" evidence="10">
    <location>
        <begin position="3083"/>
        <end position="3159"/>
    </location>
</feature>
<dbReference type="FunFam" id="3.40.50.12780:FF:000056">
    <property type="entry name" value="Nonribosomal siderophore peptide synthase SidC"/>
    <property type="match status" value="1"/>
</dbReference>
<dbReference type="FunFam" id="1.10.1200.10:FF:000027">
    <property type="entry name" value="Nonribosomal siderophore peptide synthase SidC"/>
    <property type="match status" value="1"/>
</dbReference>
<keyword evidence="12" id="KW-1185">Reference proteome</keyword>
<evidence type="ECO:0000259" key="10">
    <source>
        <dbReference type="PROSITE" id="PS50075"/>
    </source>
</evidence>
<feature type="domain" description="Carrier" evidence="10">
    <location>
        <begin position="838"/>
        <end position="915"/>
    </location>
</feature>
<protein>
    <recommendedName>
        <fullName evidence="8">Nonribosomal peptide synthetase sidC</fullName>
    </recommendedName>
    <alternativeName>
        <fullName evidence="9">Siderophore peptide synthetase C</fullName>
    </alternativeName>
</protein>
<dbReference type="CDD" id="cd19542">
    <property type="entry name" value="CT_NRPS-like"/>
    <property type="match status" value="3"/>
</dbReference>
<organism evidence="11 12">
    <name type="scientific">Aspergillus fijiensis CBS 313.89</name>
    <dbReference type="NCBI Taxonomy" id="1448319"/>
    <lineage>
        <taxon>Eukaryota</taxon>
        <taxon>Fungi</taxon>
        <taxon>Dikarya</taxon>
        <taxon>Ascomycota</taxon>
        <taxon>Pezizomycotina</taxon>
        <taxon>Eurotiomycetes</taxon>
        <taxon>Eurotiomycetidae</taxon>
        <taxon>Eurotiales</taxon>
        <taxon>Aspergillaceae</taxon>
        <taxon>Aspergillus</taxon>
    </lineage>
</organism>
<dbReference type="InterPro" id="IPR009081">
    <property type="entry name" value="PP-bd_ACP"/>
</dbReference>
<dbReference type="SUPFAM" id="SSF56801">
    <property type="entry name" value="Acetyl-CoA synthetase-like"/>
    <property type="match status" value="3"/>
</dbReference>
<name>A0A8G1W0D6_9EURO</name>
<dbReference type="GO" id="GO:0031169">
    <property type="term" value="P:ferrichrome biosynthetic process"/>
    <property type="evidence" value="ECO:0007669"/>
    <property type="project" value="UniProtKB-ARBA"/>
</dbReference>
<keyword evidence="3" id="KW-0597">Phosphoprotein</keyword>
<evidence type="ECO:0000256" key="4">
    <source>
        <dbReference type="ARBA" id="ARBA00022598"/>
    </source>
</evidence>
<proteinExistence type="inferred from homology"/>
<dbReference type="GO" id="GO:0043041">
    <property type="term" value="P:amino acid activation for nonribosomal peptide biosynthetic process"/>
    <property type="evidence" value="ECO:0007669"/>
    <property type="project" value="TreeGrafter"/>
</dbReference>